<evidence type="ECO:0000256" key="1">
    <source>
        <dbReference type="SAM" id="MobiDB-lite"/>
    </source>
</evidence>
<dbReference type="OrthoDB" id="204348at2157"/>
<feature type="region of interest" description="Disordered" evidence="1">
    <location>
        <begin position="74"/>
        <end position="111"/>
    </location>
</feature>
<dbReference type="AlphaFoldDB" id="A0A4U5JGA3"/>
<protein>
    <submittedName>
        <fullName evidence="2">Uncharacterized protein</fullName>
    </submittedName>
</protein>
<sequence>MTDWQDMVVGDRMTVDGEFASRIESSPFTRQEWGLIMTATTFEIENPEDEDAAEIVARTDELRGMMPEIEKVANMTPMGAPESESGSDGILGSIRDMLGLDGNGGSGGVDEDRLETAKRLVSEYAAELQAHLESQGRWDEVRAAAADD</sequence>
<accession>A0A4U5JGA3</accession>
<dbReference type="Pfam" id="PF19113">
    <property type="entry name" value="DUF5799"/>
    <property type="match status" value="1"/>
</dbReference>
<reference evidence="2 3" key="1">
    <citation type="submission" date="2019-04" db="EMBL/GenBank/DDBJ databases">
        <title>Natronomonas sp. F20-122 a newhaloarchaeon isolated from a saline saltern of Isla Bacuta, Huelva, Spain.</title>
        <authorList>
            <person name="Duran-Viseras A."/>
            <person name="Sanchez-Porro C."/>
            <person name="Ventosa A."/>
        </authorList>
    </citation>
    <scope>NUCLEOTIDE SEQUENCE [LARGE SCALE GENOMIC DNA]</scope>
    <source>
        <strain evidence="2 3">F20-122</strain>
    </source>
</reference>
<evidence type="ECO:0000313" key="2">
    <source>
        <dbReference type="EMBL" id="TKR27845.1"/>
    </source>
</evidence>
<keyword evidence="3" id="KW-1185">Reference proteome</keyword>
<comment type="caution">
    <text evidence="2">The sequence shown here is derived from an EMBL/GenBank/DDBJ whole genome shotgun (WGS) entry which is preliminary data.</text>
</comment>
<dbReference type="EMBL" id="QKNX01000001">
    <property type="protein sequence ID" value="TKR27845.1"/>
    <property type="molecule type" value="Genomic_DNA"/>
</dbReference>
<evidence type="ECO:0000313" key="3">
    <source>
        <dbReference type="Proteomes" id="UP000308037"/>
    </source>
</evidence>
<dbReference type="Proteomes" id="UP000308037">
    <property type="component" value="Unassembled WGS sequence"/>
</dbReference>
<dbReference type="RefSeq" id="WP_137275145.1">
    <property type="nucleotide sequence ID" value="NZ_QKNX01000001.1"/>
</dbReference>
<proteinExistence type="predicted"/>
<name>A0A4U5JGA3_9EURY</name>
<organism evidence="2 3">
    <name type="scientific">Natronomonas salsuginis</name>
    <dbReference type="NCBI Taxonomy" id="2217661"/>
    <lineage>
        <taxon>Archaea</taxon>
        <taxon>Methanobacteriati</taxon>
        <taxon>Methanobacteriota</taxon>
        <taxon>Stenosarchaea group</taxon>
        <taxon>Halobacteria</taxon>
        <taxon>Halobacteriales</taxon>
        <taxon>Natronomonadaceae</taxon>
        <taxon>Natronomonas</taxon>
    </lineage>
</organism>
<dbReference type="InterPro" id="IPR043821">
    <property type="entry name" value="DUF5799"/>
</dbReference>
<gene>
    <name evidence="2" type="ORF">DM868_01795</name>
</gene>